<dbReference type="Proteomes" id="UP001054820">
    <property type="component" value="Chromosome"/>
</dbReference>
<dbReference type="SMART" id="SM00091">
    <property type="entry name" value="PAS"/>
    <property type="match status" value="2"/>
</dbReference>
<dbReference type="Pfam" id="PF08447">
    <property type="entry name" value="PAS_3"/>
    <property type="match status" value="1"/>
</dbReference>
<evidence type="ECO:0000256" key="3">
    <source>
        <dbReference type="ARBA" id="ARBA00029447"/>
    </source>
</evidence>
<dbReference type="PANTHER" id="PTHR43531">
    <property type="entry name" value="PROTEIN ICFG"/>
    <property type="match status" value="1"/>
</dbReference>
<keyword evidence="2 4" id="KW-0807">Transducer</keyword>
<feature type="domain" description="PAS" evidence="7">
    <location>
        <begin position="23"/>
        <end position="74"/>
    </location>
</feature>
<dbReference type="Pfam" id="PF00015">
    <property type="entry name" value="MCPsignal"/>
    <property type="match status" value="1"/>
</dbReference>
<protein>
    <recommendedName>
        <fullName evidence="11">PAS domain S-box protein</fullName>
    </recommendedName>
</protein>
<dbReference type="CDD" id="cd00130">
    <property type="entry name" value="PAS"/>
    <property type="match status" value="1"/>
</dbReference>
<dbReference type="SMART" id="SM00086">
    <property type="entry name" value="PAC"/>
    <property type="match status" value="1"/>
</dbReference>
<dbReference type="Gene3D" id="3.30.450.20">
    <property type="entry name" value="PAS domain"/>
    <property type="match status" value="2"/>
</dbReference>
<dbReference type="PANTHER" id="PTHR43531:SF14">
    <property type="entry name" value="METHYL-ACCEPTING CHEMOTAXIS PROTEIN I-RELATED"/>
    <property type="match status" value="1"/>
</dbReference>
<name>A0ABN6CYG9_9GAMM</name>
<comment type="similarity">
    <text evidence="3">Belongs to the methyl-accepting chemotaxis (MCP) protein family.</text>
</comment>
<evidence type="ECO:0000313" key="9">
    <source>
        <dbReference type="EMBL" id="BCN94108.1"/>
    </source>
</evidence>
<gene>
    <name evidence="9" type="ORF">THMIRHAM_18930</name>
</gene>
<evidence type="ECO:0000256" key="4">
    <source>
        <dbReference type="PROSITE-ProRule" id="PRU00284"/>
    </source>
</evidence>
<dbReference type="PROSITE" id="PS50111">
    <property type="entry name" value="CHEMOTAXIS_TRANSDUC_2"/>
    <property type="match status" value="1"/>
</dbReference>
<dbReference type="InterPro" id="IPR003660">
    <property type="entry name" value="HAMP_dom"/>
</dbReference>
<dbReference type="SUPFAM" id="SSF55785">
    <property type="entry name" value="PYP-like sensor domain (PAS domain)"/>
    <property type="match status" value="1"/>
</dbReference>
<keyword evidence="5" id="KW-0812">Transmembrane</keyword>
<reference evidence="9" key="1">
    <citation type="journal article" date="2022" name="Arch. Microbiol.">
        <title>Thiomicrorhabdus immobilis sp. nov., a mesophilic sulfur-oxidizing bacterium isolated from sediment of a brackish lake in northern Japan.</title>
        <authorList>
            <person name="Kojima H."/>
            <person name="Mochizuki J."/>
            <person name="Kanda M."/>
            <person name="Watanabe T."/>
            <person name="Fukui M."/>
        </authorList>
    </citation>
    <scope>NUCLEOTIDE SEQUENCE</scope>
    <source>
        <strain evidence="9">Am19</strain>
    </source>
</reference>
<dbReference type="InterPro" id="IPR004090">
    <property type="entry name" value="Chemotax_Me-accpt_rcpt"/>
</dbReference>
<evidence type="ECO:0000259" key="7">
    <source>
        <dbReference type="PROSITE" id="PS50112"/>
    </source>
</evidence>
<evidence type="ECO:0000259" key="6">
    <source>
        <dbReference type="PROSITE" id="PS50111"/>
    </source>
</evidence>
<dbReference type="InterPro" id="IPR051310">
    <property type="entry name" value="MCP_chemotaxis"/>
</dbReference>
<keyword evidence="10" id="KW-1185">Reference proteome</keyword>
<feature type="domain" description="Methyl-accepting transducer" evidence="6">
    <location>
        <begin position="483"/>
        <end position="712"/>
    </location>
</feature>
<evidence type="ECO:0000313" key="10">
    <source>
        <dbReference type="Proteomes" id="UP001054820"/>
    </source>
</evidence>
<dbReference type="CDD" id="cd11386">
    <property type="entry name" value="MCP_signal"/>
    <property type="match status" value="1"/>
</dbReference>
<evidence type="ECO:0000256" key="2">
    <source>
        <dbReference type="ARBA" id="ARBA00023224"/>
    </source>
</evidence>
<dbReference type="NCBIfam" id="TIGR00229">
    <property type="entry name" value="sensory_box"/>
    <property type="match status" value="1"/>
</dbReference>
<proteinExistence type="inferred from homology"/>
<dbReference type="InterPro" id="IPR013655">
    <property type="entry name" value="PAS_fold_3"/>
</dbReference>
<organism evidence="9 10">
    <name type="scientific">Thiomicrorhabdus immobilis</name>
    <dbReference type="NCBI Taxonomy" id="2791037"/>
    <lineage>
        <taxon>Bacteria</taxon>
        <taxon>Pseudomonadati</taxon>
        <taxon>Pseudomonadota</taxon>
        <taxon>Gammaproteobacteria</taxon>
        <taxon>Thiotrichales</taxon>
        <taxon>Piscirickettsiaceae</taxon>
        <taxon>Thiomicrorhabdus</taxon>
    </lineage>
</organism>
<feature type="transmembrane region" description="Helical" evidence="5">
    <location>
        <begin position="159"/>
        <end position="177"/>
    </location>
</feature>
<dbReference type="PRINTS" id="PR00260">
    <property type="entry name" value="CHEMTRNSDUCR"/>
</dbReference>
<dbReference type="PROSITE" id="PS50112">
    <property type="entry name" value="PAS"/>
    <property type="match status" value="1"/>
</dbReference>
<evidence type="ECO:0000256" key="1">
    <source>
        <dbReference type="ARBA" id="ARBA00022481"/>
    </source>
</evidence>
<accession>A0ABN6CYG9</accession>
<keyword evidence="1" id="KW-0488">Methylation</keyword>
<dbReference type="InterPro" id="IPR004089">
    <property type="entry name" value="MCPsignal_dom"/>
</dbReference>
<dbReference type="EMBL" id="AP024202">
    <property type="protein sequence ID" value="BCN94108.1"/>
    <property type="molecule type" value="Genomic_DNA"/>
</dbReference>
<dbReference type="PROSITE" id="PS50885">
    <property type="entry name" value="HAMP"/>
    <property type="match status" value="1"/>
</dbReference>
<evidence type="ECO:0008006" key="11">
    <source>
        <dbReference type="Google" id="ProtNLM"/>
    </source>
</evidence>
<dbReference type="InterPro" id="IPR001610">
    <property type="entry name" value="PAC"/>
</dbReference>
<feature type="transmembrane region" description="Helical" evidence="5">
    <location>
        <begin position="183"/>
        <end position="201"/>
    </location>
</feature>
<sequence>MGQTVIDKELEVEEGVTIVSKTDLHGTITHVNDAFVRISGYSREELLGQPHSIMRHPDVPKAVFKDLWDTIKSDKPWVQLVKNRCKGGEYYWVEANVSPIREAGEVVGYLSVRRRIIDSQKKAAQALYKEVANGKKSIKNGYVQSVASRFCLFNRVNPMLILVGMIVAMSIAGILEAVDVVKFPWHVQLTVLLVFLSYALFISAKLKQRIDEFSGFLKSMAEGDFRPQVNTAGSTWVSDLASDLKKMQVQMGATYEANRAQLNYNLRVTTALDNASTSIMVVNRDNLIIFYNQALKAFFNQNHTVFAEEFSRFDTESLLDSPLALFSQTASVEPLFSNDLMETIDKELLFGGLNIRVVKSPVVNAQGRCIGAVIEWTDLTQQRKVEKTLDNALKIAAKGHTDISIDTKGLDGFYLYSAENINNLLRSLNGAIEDMVHIMVDLANGNMQHRMDKPLSGALDAMKGATNVSLDNLSSIMLQIKEVSNATLDSAQESATSAMDLSNRTQIAAATLQQVNASMRAIDSMQTENSQSLLGVADLAKNAMQLNQSARVAMDDSINAMESISGTSEKIEAIIGLIDGIAFQTNLLALNAAVEAARAGEHGRGFAVVAGEVRNLAGKSAEAAKDIKLLIHESGNKVREGSEKVQATHAVFTEVDEGVAKISSTLSTVVESISEQQRNVTQISSAIKLLDENIQSNAALVEESSATSNALNEQAALLNHEVQKFQLNQKSDLNRPLHMADIFGVNLADIRQKMRLWRITAQSYLNGVNVPFNEATGVDGAKCEVGLALQKIVQGEPKVQNLPIWKKVEDLHYRQHKAVKVVLDTRADGELTFDKIELIDEMVGEFVAVTELLDAALEELEGVILKQMKSLH</sequence>
<dbReference type="SMART" id="SM00283">
    <property type="entry name" value="MA"/>
    <property type="match status" value="1"/>
</dbReference>
<dbReference type="Gene3D" id="1.10.287.950">
    <property type="entry name" value="Methyl-accepting chemotaxis protein"/>
    <property type="match status" value="1"/>
</dbReference>
<evidence type="ECO:0000259" key="8">
    <source>
        <dbReference type="PROSITE" id="PS50885"/>
    </source>
</evidence>
<dbReference type="SUPFAM" id="SSF58104">
    <property type="entry name" value="Methyl-accepting chemotaxis protein (MCP) signaling domain"/>
    <property type="match status" value="1"/>
</dbReference>
<dbReference type="InterPro" id="IPR000014">
    <property type="entry name" value="PAS"/>
</dbReference>
<evidence type="ECO:0000256" key="5">
    <source>
        <dbReference type="SAM" id="Phobius"/>
    </source>
</evidence>
<dbReference type="RefSeq" id="WP_237261582.1">
    <property type="nucleotide sequence ID" value="NZ_AP024202.1"/>
</dbReference>
<feature type="domain" description="HAMP" evidence="8">
    <location>
        <begin position="426"/>
        <end position="478"/>
    </location>
</feature>
<keyword evidence="5" id="KW-1133">Transmembrane helix</keyword>
<dbReference type="InterPro" id="IPR035965">
    <property type="entry name" value="PAS-like_dom_sf"/>
</dbReference>
<keyword evidence="5" id="KW-0472">Membrane</keyword>